<keyword evidence="2" id="KW-0834">Unfolded protein response</keyword>
<name>A0A8E2E8R4_9PEZI</name>
<dbReference type="PANTHER" id="PTHR46424">
    <property type="entry name" value="UBX DOMAIN-CONTAINING PROTEIN 4"/>
    <property type="match status" value="1"/>
</dbReference>
<evidence type="ECO:0000256" key="7">
    <source>
        <dbReference type="SAM" id="MobiDB-lite"/>
    </source>
</evidence>
<feature type="compositionally biased region" description="Polar residues" evidence="7">
    <location>
        <begin position="128"/>
        <end position="140"/>
    </location>
</feature>
<feature type="compositionally biased region" description="Low complexity" evidence="7">
    <location>
        <begin position="149"/>
        <end position="165"/>
    </location>
</feature>
<dbReference type="GO" id="GO:0036503">
    <property type="term" value="P:ERAD pathway"/>
    <property type="evidence" value="ECO:0007669"/>
    <property type="project" value="TreeGrafter"/>
</dbReference>
<proteinExistence type="predicted"/>
<dbReference type="EMBL" id="KV745001">
    <property type="protein sequence ID" value="OCK79516.1"/>
    <property type="molecule type" value="Genomic_DNA"/>
</dbReference>
<dbReference type="Pfam" id="PF23187">
    <property type="entry name" value="UBX7_N"/>
    <property type="match status" value="1"/>
</dbReference>
<evidence type="ECO:0000256" key="5">
    <source>
        <dbReference type="ARBA" id="ARBA00046062"/>
    </source>
</evidence>
<dbReference type="SUPFAM" id="SSF52833">
    <property type="entry name" value="Thioredoxin-like"/>
    <property type="match status" value="1"/>
</dbReference>
<dbReference type="Proteomes" id="UP000250266">
    <property type="component" value="Unassembled WGS sequence"/>
</dbReference>
<feature type="compositionally biased region" description="Basic and acidic residues" evidence="7">
    <location>
        <begin position="169"/>
        <end position="188"/>
    </location>
</feature>
<organism evidence="9 10">
    <name type="scientific">Lepidopterella palustris CBS 459.81</name>
    <dbReference type="NCBI Taxonomy" id="1314670"/>
    <lineage>
        <taxon>Eukaryota</taxon>
        <taxon>Fungi</taxon>
        <taxon>Dikarya</taxon>
        <taxon>Ascomycota</taxon>
        <taxon>Pezizomycotina</taxon>
        <taxon>Dothideomycetes</taxon>
        <taxon>Pleosporomycetidae</taxon>
        <taxon>Mytilinidiales</taxon>
        <taxon>Argynnaceae</taxon>
        <taxon>Lepidopterella</taxon>
    </lineage>
</organism>
<evidence type="ECO:0000256" key="3">
    <source>
        <dbReference type="ARBA" id="ARBA00038812"/>
    </source>
</evidence>
<evidence type="ECO:0000313" key="10">
    <source>
        <dbReference type="Proteomes" id="UP000250266"/>
    </source>
</evidence>
<feature type="coiled-coil region" evidence="6">
    <location>
        <begin position="220"/>
        <end position="263"/>
    </location>
</feature>
<feature type="domain" description="UBX" evidence="8">
    <location>
        <begin position="288"/>
        <end position="377"/>
    </location>
</feature>
<comment type="subcellular location">
    <subcellularLocation>
        <location evidence="1">Endoplasmic reticulum membrane</location>
        <topology evidence="1">Peripheral membrane protein</topology>
    </subcellularLocation>
</comment>
<reference evidence="9 10" key="1">
    <citation type="journal article" date="2016" name="Nat. Commun.">
        <title>Ectomycorrhizal ecology is imprinted in the genome of the dominant symbiotic fungus Cenococcum geophilum.</title>
        <authorList>
            <consortium name="DOE Joint Genome Institute"/>
            <person name="Peter M."/>
            <person name="Kohler A."/>
            <person name="Ohm R.A."/>
            <person name="Kuo A."/>
            <person name="Krutzmann J."/>
            <person name="Morin E."/>
            <person name="Arend M."/>
            <person name="Barry K.W."/>
            <person name="Binder M."/>
            <person name="Choi C."/>
            <person name="Clum A."/>
            <person name="Copeland A."/>
            <person name="Grisel N."/>
            <person name="Haridas S."/>
            <person name="Kipfer T."/>
            <person name="LaButti K."/>
            <person name="Lindquist E."/>
            <person name="Lipzen A."/>
            <person name="Maire R."/>
            <person name="Meier B."/>
            <person name="Mihaltcheva S."/>
            <person name="Molinier V."/>
            <person name="Murat C."/>
            <person name="Poggeler S."/>
            <person name="Quandt C.A."/>
            <person name="Sperisen C."/>
            <person name="Tritt A."/>
            <person name="Tisserant E."/>
            <person name="Crous P.W."/>
            <person name="Henrissat B."/>
            <person name="Nehls U."/>
            <person name="Egli S."/>
            <person name="Spatafora J.W."/>
            <person name="Grigoriev I.V."/>
            <person name="Martin F.M."/>
        </authorList>
    </citation>
    <scope>NUCLEOTIDE SEQUENCE [LARGE SCALE GENOMIC DNA]</scope>
    <source>
        <strain evidence="9 10">CBS 459.81</strain>
    </source>
</reference>
<dbReference type="SUPFAM" id="SSF54236">
    <property type="entry name" value="Ubiquitin-like"/>
    <property type="match status" value="1"/>
</dbReference>
<sequence>MFHQGDLQSGIALAIQQAKLVACFVRDDGPESSTWEDEWLQSDQLSALLVQTAVLLRIEAGSTEAGFLSAFCPVTKVPTLVVIHNGQLREQLVGGVSQEEFILRLRTVLGVDDATTTGQTTTSTQGGVLTSASTETSELPESSIPAVPSNPASQPPTTSSTQMQTMLAERAKRLEADKKRKDEAEKAARAAKAKGKQKAVDEELDPAGTSSVKAQQLSAAAQARKRKIDDREELKRIQARIEADKQERKAKDEARRAALAEAAERRRIEQVELAQAKTHAANIKSAAKSSRDIYLNVRLFDGSTIKAYFPRTSTLQDVREWVDNEIISHAETPSQPPPPPYTFKQILAPLPSRSLSAGDEAAELGDIDLAPSATLVLVPVHGYTEAYSSNASGGVLGTLYGGVTGIVSGAIGLVTDGVSIVGGALRSVTGYGAEPAQQQGEGSGEGRAVGSNAGAGVESNIRVRTLADQRARDRDPVSEQFYNGNQLNFEPNEDSEDGK</sequence>
<accession>A0A8E2E8R4</accession>
<evidence type="ECO:0000256" key="1">
    <source>
        <dbReference type="ARBA" id="ARBA00004406"/>
    </source>
</evidence>
<evidence type="ECO:0000256" key="4">
    <source>
        <dbReference type="ARBA" id="ARBA00041575"/>
    </source>
</evidence>
<feature type="compositionally biased region" description="Polar residues" evidence="7">
    <location>
        <begin position="480"/>
        <end position="489"/>
    </location>
</feature>
<feature type="compositionally biased region" description="Polar residues" evidence="7">
    <location>
        <begin position="208"/>
        <end position="218"/>
    </location>
</feature>
<comment type="subunit">
    <text evidence="3">Directly interacts with VCP. Interacts with UBQLN1. Forms a complex with VCP and UBQLN1.</text>
</comment>
<feature type="compositionally biased region" description="Basic and acidic residues" evidence="7">
    <location>
        <begin position="465"/>
        <end position="477"/>
    </location>
</feature>
<dbReference type="PANTHER" id="PTHR46424:SF1">
    <property type="entry name" value="UBX DOMAIN-CONTAINING PROTEIN 4"/>
    <property type="match status" value="1"/>
</dbReference>
<dbReference type="AlphaFoldDB" id="A0A8E2E8R4"/>
<feature type="region of interest" description="Disordered" evidence="7">
    <location>
        <begin position="115"/>
        <end position="218"/>
    </location>
</feature>
<dbReference type="GO" id="GO:0005789">
    <property type="term" value="C:endoplasmic reticulum membrane"/>
    <property type="evidence" value="ECO:0007669"/>
    <property type="project" value="UniProtKB-SubCell"/>
</dbReference>
<evidence type="ECO:0000256" key="6">
    <source>
        <dbReference type="SAM" id="Coils"/>
    </source>
</evidence>
<dbReference type="InterPro" id="IPR029071">
    <property type="entry name" value="Ubiquitin-like_domsf"/>
</dbReference>
<dbReference type="GO" id="GO:0006986">
    <property type="term" value="P:response to unfolded protein"/>
    <property type="evidence" value="ECO:0007669"/>
    <property type="project" value="UniProtKB-KW"/>
</dbReference>
<dbReference type="Pfam" id="PF00789">
    <property type="entry name" value="UBX"/>
    <property type="match status" value="1"/>
</dbReference>
<evidence type="ECO:0000313" key="9">
    <source>
        <dbReference type="EMBL" id="OCK79516.1"/>
    </source>
</evidence>
<comment type="function">
    <text evidence="5">Involved in endoplasmic reticulum-associated protein degradation (ERAD). Acts as a platform to recruit both UBQLN1 and VCP to the ER during ERAD.</text>
</comment>
<dbReference type="SMART" id="SM00166">
    <property type="entry name" value="UBX"/>
    <property type="match status" value="1"/>
</dbReference>
<protein>
    <recommendedName>
        <fullName evidence="4">UBX domain-containing protein 2</fullName>
    </recommendedName>
</protein>
<feature type="region of interest" description="Disordered" evidence="7">
    <location>
        <begin position="434"/>
        <end position="499"/>
    </location>
</feature>
<keyword evidence="6" id="KW-0175">Coiled coil</keyword>
<gene>
    <name evidence="9" type="ORF">K432DRAFT_330055</name>
</gene>
<feature type="compositionally biased region" description="Low complexity" evidence="7">
    <location>
        <begin position="115"/>
        <end position="127"/>
    </location>
</feature>
<dbReference type="Gene3D" id="3.10.20.90">
    <property type="entry name" value="Phosphatidylinositol 3-kinase Catalytic Subunit, Chain A, domain 1"/>
    <property type="match status" value="1"/>
</dbReference>
<evidence type="ECO:0000256" key="2">
    <source>
        <dbReference type="ARBA" id="ARBA00023230"/>
    </source>
</evidence>
<dbReference type="CDD" id="cd01767">
    <property type="entry name" value="UBX"/>
    <property type="match status" value="1"/>
</dbReference>
<dbReference type="PROSITE" id="PS50033">
    <property type="entry name" value="UBX"/>
    <property type="match status" value="1"/>
</dbReference>
<dbReference type="InterPro" id="IPR001012">
    <property type="entry name" value="UBX_dom"/>
</dbReference>
<dbReference type="OrthoDB" id="2445133at2759"/>
<dbReference type="InterPro" id="IPR036249">
    <property type="entry name" value="Thioredoxin-like_sf"/>
</dbReference>
<evidence type="ECO:0000259" key="8">
    <source>
        <dbReference type="PROSITE" id="PS50033"/>
    </source>
</evidence>
<keyword evidence="10" id="KW-1185">Reference proteome</keyword>